<dbReference type="Proteomes" id="UP000182719">
    <property type="component" value="Unassembled WGS sequence"/>
</dbReference>
<reference evidence="3" key="1">
    <citation type="submission" date="2016-10" db="EMBL/GenBank/DDBJ databases">
        <authorList>
            <person name="Varghese N."/>
            <person name="Submissions S."/>
        </authorList>
    </citation>
    <scope>NUCLEOTIDE SEQUENCE [LARGE SCALE GENOMIC DNA]</scope>
    <source>
        <strain evidence="3">DSM 17044</strain>
    </source>
</reference>
<organism evidence="2 3">
    <name type="scientific">Stigmatella aurantiaca</name>
    <dbReference type="NCBI Taxonomy" id="41"/>
    <lineage>
        <taxon>Bacteria</taxon>
        <taxon>Pseudomonadati</taxon>
        <taxon>Myxococcota</taxon>
        <taxon>Myxococcia</taxon>
        <taxon>Myxococcales</taxon>
        <taxon>Cystobacterineae</taxon>
        <taxon>Archangiaceae</taxon>
        <taxon>Stigmatella</taxon>
    </lineage>
</organism>
<evidence type="ECO:0000313" key="3">
    <source>
        <dbReference type="Proteomes" id="UP000182719"/>
    </source>
</evidence>
<dbReference type="AlphaFoldDB" id="A0A1H8B8D8"/>
<dbReference type="OrthoDB" id="5522160at2"/>
<sequence length="325" mass="34621">MQQVPNTNQGSSVSNRRPMPWARRGFTLACLLGAAAGCEPEDERAAPVRATRQSAESLQSPNGLSVNGLSVNGLSVNGLSVNGLSVNGLSTQAFREWFNLNPSLNEVTMRYVVRCAMAESESLSWSNPHTGGHHTWQGQLALAPGWSAGLPPSLSEQQAITACLAAHANKFGLHIPISVLGRDALGLPIPYTGRELAMYSEREACFFGNLFTDEGIHAANDRPELRDSESTSRACGLSSRSEGSGCAPIAHEGACADFCTLDSTRTYYTHCTLNGVTYRPLTTRILPTDIYRCGDGVCQHTESCGTGNTFDSCATDCGACPKGLD</sequence>
<evidence type="ECO:0008006" key="4">
    <source>
        <dbReference type="Google" id="ProtNLM"/>
    </source>
</evidence>
<name>A0A1H8B8D8_STIAU</name>
<dbReference type="RefSeq" id="WP_075010195.1">
    <property type="nucleotide sequence ID" value="NZ_FOAP01000023.1"/>
</dbReference>
<evidence type="ECO:0000256" key="1">
    <source>
        <dbReference type="SAM" id="MobiDB-lite"/>
    </source>
</evidence>
<gene>
    <name evidence="2" type="ORF">SAMN05444354_12336</name>
</gene>
<dbReference type="EMBL" id="FOAP01000023">
    <property type="protein sequence ID" value="SEM79053.1"/>
    <property type="molecule type" value="Genomic_DNA"/>
</dbReference>
<dbReference type="InterPro" id="IPR008164">
    <property type="entry name" value="XGLTT_rpt"/>
</dbReference>
<protein>
    <recommendedName>
        <fullName evidence="4">GLTT repeat-containing protein</fullName>
    </recommendedName>
</protein>
<feature type="compositionally biased region" description="Polar residues" evidence="1">
    <location>
        <begin position="51"/>
        <end position="62"/>
    </location>
</feature>
<evidence type="ECO:0000313" key="2">
    <source>
        <dbReference type="EMBL" id="SEM79053.1"/>
    </source>
</evidence>
<dbReference type="Pfam" id="PF01744">
    <property type="entry name" value="GLTT"/>
    <property type="match status" value="1"/>
</dbReference>
<feature type="region of interest" description="Disordered" evidence="1">
    <location>
        <begin position="43"/>
        <end position="62"/>
    </location>
</feature>
<proteinExistence type="predicted"/>
<accession>A0A1H8B8D8</accession>
<keyword evidence="3" id="KW-1185">Reference proteome</keyword>